<name>A0A838Y8G3_9NEIS</name>
<dbReference type="InterPro" id="IPR053196">
    <property type="entry name" value="Lipoprotein_YbaY-like"/>
</dbReference>
<keyword evidence="1" id="KW-0732">Signal</keyword>
<dbReference type="RefSeq" id="WP_181835963.1">
    <property type="nucleotide sequence ID" value="NZ_JACERN010000030.1"/>
</dbReference>
<proteinExistence type="predicted"/>
<dbReference type="Pfam" id="PF09619">
    <property type="entry name" value="YscW"/>
    <property type="match status" value="1"/>
</dbReference>
<dbReference type="PROSITE" id="PS51257">
    <property type="entry name" value="PROKAR_LIPOPROTEIN"/>
    <property type="match status" value="1"/>
</dbReference>
<dbReference type="InterPro" id="IPR006311">
    <property type="entry name" value="TAT_signal"/>
</dbReference>
<evidence type="ECO:0000313" key="2">
    <source>
        <dbReference type="EMBL" id="MBA4708827.1"/>
    </source>
</evidence>
<comment type="caution">
    <text evidence="2">The sequence shown here is derived from an EMBL/GenBank/DDBJ whole genome shotgun (WGS) entry which is preliminary data.</text>
</comment>
<evidence type="ECO:0000256" key="1">
    <source>
        <dbReference type="SAM" id="SignalP"/>
    </source>
</evidence>
<dbReference type="PROSITE" id="PS51318">
    <property type="entry name" value="TAT"/>
    <property type="match status" value="1"/>
</dbReference>
<dbReference type="Proteomes" id="UP000545606">
    <property type="component" value="Unassembled WGS sequence"/>
</dbReference>
<feature type="signal peptide" evidence="1">
    <location>
        <begin position="1"/>
        <end position="23"/>
    </location>
</feature>
<protein>
    <submittedName>
        <fullName evidence="2">YbaY family lipoprotein</fullName>
    </submittedName>
</protein>
<keyword evidence="2" id="KW-0449">Lipoprotein</keyword>
<keyword evidence="3" id="KW-1185">Reference proteome</keyword>
<gene>
    <name evidence="2" type="ORF">H2Z84_10590</name>
</gene>
<dbReference type="PANTHER" id="PTHR38013">
    <property type="entry name" value="GLYCOPROTEIN/POLYSACCHARIDE METABOLISM"/>
    <property type="match status" value="1"/>
</dbReference>
<sequence>MISRTTRRSLLAAGLLAVLAVLAGCASHAYQPQYLNGSVVLKAPLKLPLATTLVRVRLLDDNGQADAPARLLAEQTLEKPKAFPLAFSLCYDKHAIQSGGSYSLQAQVYVDGELRLQNTSRVNAFSNGMPQLQVELIK</sequence>
<dbReference type="InterPro" id="IPR039366">
    <property type="entry name" value="Pilotin"/>
</dbReference>
<feature type="chain" id="PRO_5032895961" evidence="1">
    <location>
        <begin position="24"/>
        <end position="138"/>
    </location>
</feature>
<dbReference type="EMBL" id="JACERN010000030">
    <property type="protein sequence ID" value="MBA4708827.1"/>
    <property type="molecule type" value="Genomic_DNA"/>
</dbReference>
<evidence type="ECO:0000313" key="3">
    <source>
        <dbReference type="Proteomes" id="UP000545606"/>
    </source>
</evidence>
<dbReference type="AlphaFoldDB" id="A0A838Y8G3"/>
<accession>A0A838Y8G3</accession>
<reference evidence="2 3" key="1">
    <citation type="submission" date="2020-07" db="EMBL/GenBank/DDBJ databases">
        <title>Draft genome sequence of violacein-producing bacteria and related species.</title>
        <authorList>
            <person name="Wilson H.S."/>
            <person name="De Leon M.E."/>
        </authorList>
    </citation>
    <scope>NUCLEOTIDE SEQUENCE [LARGE SCALE GENOMIC DNA]</scope>
    <source>
        <strain evidence="2 3">HSC-21Su07</strain>
    </source>
</reference>
<dbReference type="PANTHER" id="PTHR38013:SF1">
    <property type="entry name" value="GLYCOPROTEIN_POLYSACCHARIDE METABOLISM"/>
    <property type="match status" value="1"/>
</dbReference>
<organism evidence="2 3">
    <name type="scientific">Aquitalea aquatica</name>
    <dbReference type="NCBI Taxonomy" id="3044273"/>
    <lineage>
        <taxon>Bacteria</taxon>
        <taxon>Pseudomonadati</taxon>
        <taxon>Pseudomonadota</taxon>
        <taxon>Betaproteobacteria</taxon>
        <taxon>Neisseriales</taxon>
        <taxon>Chromobacteriaceae</taxon>
        <taxon>Aquitalea</taxon>
    </lineage>
</organism>